<dbReference type="AlphaFoldDB" id="A0A7J7I4H9"/>
<reference evidence="2" key="1">
    <citation type="journal article" date="2020" name="Nat. Commun.">
        <title>Genome assembly of wild tea tree DASZ reveals pedigree and selection history of tea varieties.</title>
        <authorList>
            <person name="Zhang W."/>
            <person name="Zhang Y."/>
            <person name="Qiu H."/>
            <person name="Guo Y."/>
            <person name="Wan H."/>
            <person name="Zhang X."/>
            <person name="Scossa F."/>
            <person name="Alseekh S."/>
            <person name="Zhang Q."/>
            <person name="Wang P."/>
            <person name="Xu L."/>
            <person name="Schmidt M.H."/>
            <person name="Jia X."/>
            <person name="Li D."/>
            <person name="Zhu A."/>
            <person name="Guo F."/>
            <person name="Chen W."/>
            <person name="Ni D."/>
            <person name="Usadel B."/>
            <person name="Fernie A.R."/>
            <person name="Wen W."/>
        </authorList>
    </citation>
    <scope>NUCLEOTIDE SEQUENCE [LARGE SCALE GENOMIC DNA]</scope>
    <source>
        <strain evidence="2">cv. G240</strain>
    </source>
</reference>
<organism evidence="1 2">
    <name type="scientific">Camellia sinensis</name>
    <name type="common">Tea plant</name>
    <name type="synonym">Thea sinensis</name>
    <dbReference type="NCBI Taxonomy" id="4442"/>
    <lineage>
        <taxon>Eukaryota</taxon>
        <taxon>Viridiplantae</taxon>
        <taxon>Streptophyta</taxon>
        <taxon>Embryophyta</taxon>
        <taxon>Tracheophyta</taxon>
        <taxon>Spermatophyta</taxon>
        <taxon>Magnoliopsida</taxon>
        <taxon>eudicotyledons</taxon>
        <taxon>Gunneridae</taxon>
        <taxon>Pentapetalae</taxon>
        <taxon>asterids</taxon>
        <taxon>Ericales</taxon>
        <taxon>Theaceae</taxon>
        <taxon>Camellia</taxon>
    </lineage>
</organism>
<comment type="caution">
    <text evidence="1">The sequence shown here is derived from an EMBL/GenBank/DDBJ whole genome shotgun (WGS) entry which is preliminary data.</text>
</comment>
<gene>
    <name evidence="1" type="ORF">HYC85_000605</name>
</gene>
<reference evidence="1 2" key="2">
    <citation type="submission" date="2020-07" db="EMBL/GenBank/DDBJ databases">
        <title>Genome assembly of wild tea tree DASZ reveals pedigree and selection history of tea varieties.</title>
        <authorList>
            <person name="Zhang W."/>
        </authorList>
    </citation>
    <scope>NUCLEOTIDE SEQUENCE [LARGE SCALE GENOMIC DNA]</scope>
    <source>
        <strain evidence="2">cv. G240</strain>
        <tissue evidence="1">Leaf</tissue>
    </source>
</reference>
<dbReference type="EMBL" id="JACBKZ010000001">
    <property type="protein sequence ID" value="KAF5959396.1"/>
    <property type="molecule type" value="Genomic_DNA"/>
</dbReference>
<proteinExistence type="predicted"/>
<name>A0A7J7I4H9_CAMSI</name>
<accession>A0A7J7I4H9</accession>
<protein>
    <submittedName>
        <fullName evidence="1">Uncharacterized protein</fullName>
    </submittedName>
</protein>
<keyword evidence="2" id="KW-1185">Reference proteome</keyword>
<sequence length="102" mass="11506">MHIEPFPPLPEHYVPLSHHQMDMAQTLMSEAAINDNNTDFKETPAIEDGHIGAHHDHRENRPIPADSVIEKWSFCPRALPLLGLAAFFASYAFTMKGNVPKF</sequence>
<dbReference type="Proteomes" id="UP000593564">
    <property type="component" value="Unassembled WGS sequence"/>
</dbReference>
<evidence type="ECO:0000313" key="1">
    <source>
        <dbReference type="EMBL" id="KAF5959396.1"/>
    </source>
</evidence>
<evidence type="ECO:0000313" key="2">
    <source>
        <dbReference type="Proteomes" id="UP000593564"/>
    </source>
</evidence>